<evidence type="ECO:0000313" key="2">
    <source>
        <dbReference type="Proteomes" id="UP001605036"/>
    </source>
</evidence>
<sequence>MLSGSCQGEDVLLLSQAGEEMAKAKRARGVRDNGMAWQQDMKRRSSGAVRRVRACMQPPPQYTSSTEILLLS</sequence>
<dbReference type="Proteomes" id="UP001605036">
    <property type="component" value="Unassembled WGS sequence"/>
</dbReference>
<gene>
    <name evidence="1" type="ORF">R1flu_029242</name>
</gene>
<evidence type="ECO:0000313" key="1">
    <source>
        <dbReference type="EMBL" id="KAL2610669.1"/>
    </source>
</evidence>
<proteinExistence type="predicted"/>
<accession>A0ABD1XP09</accession>
<name>A0ABD1XP09_9MARC</name>
<dbReference type="AlphaFoldDB" id="A0ABD1XP09"/>
<organism evidence="1 2">
    <name type="scientific">Riccia fluitans</name>
    <dbReference type="NCBI Taxonomy" id="41844"/>
    <lineage>
        <taxon>Eukaryota</taxon>
        <taxon>Viridiplantae</taxon>
        <taxon>Streptophyta</taxon>
        <taxon>Embryophyta</taxon>
        <taxon>Marchantiophyta</taxon>
        <taxon>Marchantiopsida</taxon>
        <taxon>Marchantiidae</taxon>
        <taxon>Marchantiales</taxon>
        <taxon>Ricciaceae</taxon>
        <taxon>Riccia</taxon>
    </lineage>
</organism>
<protein>
    <submittedName>
        <fullName evidence="1">Uncharacterized protein</fullName>
    </submittedName>
</protein>
<comment type="caution">
    <text evidence="1">The sequence shown here is derived from an EMBL/GenBank/DDBJ whole genome shotgun (WGS) entry which is preliminary data.</text>
</comment>
<dbReference type="EMBL" id="JBHFFA010000008">
    <property type="protein sequence ID" value="KAL2610669.1"/>
    <property type="molecule type" value="Genomic_DNA"/>
</dbReference>
<reference evidence="1 2" key="1">
    <citation type="submission" date="2024-09" db="EMBL/GenBank/DDBJ databases">
        <title>Chromosome-scale assembly of Riccia fluitans.</title>
        <authorList>
            <person name="Paukszto L."/>
            <person name="Sawicki J."/>
            <person name="Karawczyk K."/>
            <person name="Piernik-Szablinska J."/>
            <person name="Szczecinska M."/>
            <person name="Mazdziarz M."/>
        </authorList>
    </citation>
    <scope>NUCLEOTIDE SEQUENCE [LARGE SCALE GENOMIC DNA]</scope>
    <source>
        <strain evidence="1">Rf_01</strain>
        <tissue evidence="1">Aerial parts of the thallus</tissue>
    </source>
</reference>
<keyword evidence="2" id="KW-1185">Reference proteome</keyword>